<feature type="non-terminal residue" evidence="1">
    <location>
        <position position="258"/>
    </location>
</feature>
<organism evidence="1 2">
    <name type="scientific">Racocetra persica</name>
    <dbReference type="NCBI Taxonomy" id="160502"/>
    <lineage>
        <taxon>Eukaryota</taxon>
        <taxon>Fungi</taxon>
        <taxon>Fungi incertae sedis</taxon>
        <taxon>Mucoromycota</taxon>
        <taxon>Glomeromycotina</taxon>
        <taxon>Glomeromycetes</taxon>
        <taxon>Diversisporales</taxon>
        <taxon>Gigasporaceae</taxon>
        <taxon>Racocetra</taxon>
    </lineage>
</organism>
<evidence type="ECO:0000313" key="1">
    <source>
        <dbReference type="EMBL" id="CAG8786106.1"/>
    </source>
</evidence>
<comment type="caution">
    <text evidence="1">The sequence shown here is derived from an EMBL/GenBank/DDBJ whole genome shotgun (WGS) entry which is preliminary data.</text>
</comment>
<feature type="non-terminal residue" evidence="1">
    <location>
        <position position="1"/>
    </location>
</feature>
<keyword evidence="2" id="KW-1185">Reference proteome</keyword>
<protein>
    <submittedName>
        <fullName evidence="1">32790_t:CDS:1</fullName>
    </submittedName>
</protein>
<name>A0ACA9RB83_9GLOM</name>
<dbReference type="EMBL" id="CAJVQC010048359">
    <property type="protein sequence ID" value="CAG8786106.1"/>
    <property type="molecule type" value="Genomic_DNA"/>
</dbReference>
<reference evidence="1" key="1">
    <citation type="submission" date="2021-06" db="EMBL/GenBank/DDBJ databases">
        <authorList>
            <person name="Kallberg Y."/>
            <person name="Tangrot J."/>
            <person name="Rosling A."/>
        </authorList>
    </citation>
    <scope>NUCLEOTIDE SEQUENCE</scope>
    <source>
        <strain evidence="1">MA461A</strain>
    </source>
</reference>
<evidence type="ECO:0000313" key="2">
    <source>
        <dbReference type="Proteomes" id="UP000789920"/>
    </source>
</evidence>
<gene>
    <name evidence="1" type="ORF">RPERSI_LOCUS18325</name>
</gene>
<proteinExistence type="predicted"/>
<accession>A0ACA9RB83</accession>
<dbReference type="Proteomes" id="UP000789920">
    <property type="component" value="Unassembled WGS sequence"/>
</dbReference>
<sequence length="258" mass="28894">QDLETCTSGLETYWQPEDPMDIESQNKTICFNNPSFDNNSSINHDVNKALVKSSSIVVSVDSGANVDGIDIFSQIKFPKPSVIINNEFVSINSTVSPGTSSTACVEVERILSLLEKHKNDIERILDSQNVYAIGPEFQQGCTIPCIACWVNETLSEIVIEELSNIFDNEFEIVVILLNTDDSNSFNYKSSNNLSVSSQQSDDKNESEDKRNGDDNEQNDRKDDERDHNKKNNHEDEESNEKNCDEGGEKNGDRGSRKN</sequence>